<gene>
    <name evidence="3" type="ORF">BTN82_10285</name>
</gene>
<dbReference type="OrthoDB" id="9797850at2"/>
<dbReference type="PANTHER" id="PTHR30535:SF7">
    <property type="entry name" value="IRON(III) DICITRATE-BINDING PROTEIN"/>
    <property type="match status" value="1"/>
</dbReference>
<feature type="signal peptide" evidence="1">
    <location>
        <begin position="1"/>
        <end position="20"/>
    </location>
</feature>
<dbReference type="Gene3D" id="3.40.50.1980">
    <property type="entry name" value="Nitrogenase molybdenum iron protein domain"/>
    <property type="match status" value="2"/>
</dbReference>
<evidence type="ECO:0000256" key="1">
    <source>
        <dbReference type="SAM" id="SignalP"/>
    </source>
</evidence>
<evidence type="ECO:0000313" key="3">
    <source>
        <dbReference type="EMBL" id="OLF54393.1"/>
    </source>
</evidence>
<evidence type="ECO:0000313" key="4">
    <source>
        <dbReference type="Proteomes" id="UP000185578"/>
    </source>
</evidence>
<dbReference type="PROSITE" id="PS50983">
    <property type="entry name" value="FE_B12_PBP"/>
    <property type="match status" value="1"/>
</dbReference>
<accession>A0A1Q8ERH2</accession>
<feature type="domain" description="Fe/B12 periplasmic-binding" evidence="2">
    <location>
        <begin position="39"/>
        <end position="308"/>
    </location>
</feature>
<evidence type="ECO:0000259" key="2">
    <source>
        <dbReference type="PROSITE" id="PS50983"/>
    </source>
</evidence>
<keyword evidence="1" id="KW-0732">Signal</keyword>
<name>A0A1Q8ERH2_9PSED</name>
<dbReference type="PANTHER" id="PTHR30535">
    <property type="entry name" value="VITAMIN B12-BINDING PROTEIN"/>
    <property type="match status" value="1"/>
</dbReference>
<dbReference type="EMBL" id="MSCT01000009">
    <property type="protein sequence ID" value="OLF54393.1"/>
    <property type="molecule type" value="Genomic_DNA"/>
</dbReference>
<feature type="chain" id="PRO_5012141271" evidence="1">
    <location>
        <begin position="21"/>
        <end position="308"/>
    </location>
</feature>
<dbReference type="SUPFAM" id="SSF53807">
    <property type="entry name" value="Helical backbone' metal receptor"/>
    <property type="match status" value="1"/>
</dbReference>
<dbReference type="Proteomes" id="UP000185578">
    <property type="component" value="Unassembled WGS sequence"/>
</dbReference>
<dbReference type="AlphaFoldDB" id="A0A1Q8ERH2"/>
<dbReference type="InterPro" id="IPR002491">
    <property type="entry name" value="ABC_transptr_periplasmic_BD"/>
</dbReference>
<protein>
    <submittedName>
        <fullName evidence="3">Iron ABC transporter substrate-binding protein</fullName>
    </submittedName>
</protein>
<sequence length="308" mass="33630">MQAKRWMACLLACWTVSAWSAERYENCGKGWSIAEPPHRILALNQHSADLLLALGAGSSLIGVAYIDDDGALEQGRYRGVPVISRQYPSSEMLYSQRADLVVGGFGSAFREHLSSRQTLASHGIASYLLESGCDGHSLDYFGQIRQDLKTLGQLLRQPARADALIAAMDADLAAAAALHQGEQPLSVFYLDSEVNGLDSVGKRGFVTALLSAAGARNSFADHDSARLVIDSETLLKHDPEVILLADAVWSPARRKRQLLRSDPALSQLRAVRENRLIDIPFTQLLPTLDSGRVALELARRLKTLRTSL</sequence>
<reference evidence="3 4" key="1">
    <citation type="submission" date="2016-12" db="EMBL/GenBank/DDBJ databases">
        <authorList>
            <person name="Song W.-J."/>
            <person name="Kurnit D.M."/>
        </authorList>
    </citation>
    <scope>NUCLEOTIDE SEQUENCE [LARGE SCALE GENOMIC DNA]</scope>
    <source>
        <strain evidence="3 4">PCL1601</strain>
    </source>
</reference>
<organism evidence="3 4">
    <name type="scientific">Pseudomonas chlororaphis</name>
    <dbReference type="NCBI Taxonomy" id="587753"/>
    <lineage>
        <taxon>Bacteria</taxon>
        <taxon>Pseudomonadati</taxon>
        <taxon>Pseudomonadota</taxon>
        <taxon>Gammaproteobacteria</taxon>
        <taxon>Pseudomonadales</taxon>
        <taxon>Pseudomonadaceae</taxon>
        <taxon>Pseudomonas</taxon>
    </lineage>
</organism>
<dbReference type="InterPro" id="IPR050902">
    <property type="entry name" value="ABC_Transporter_SBP"/>
</dbReference>
<proteinExistence type="predicted"/>
<dbReference type="Pfam" id="PF01497">
    <property type="entry name" value="Peripla_BP_2"/>
    <property type="match status" value="1"/>
</dbReference>
<comment type="caution">
    <text evidence="3">The sequence shown here is derived from an EMBL/GenBank/DDBJ whole genome shotgun (WGS) entry which is preliminary data.</text>
</comment>
<dbReference type="RefSeq" id="WP_075119016.1">
    <property type="nucleotide sequence ID" value="NZ_MSCT01000009.1"/>
</dbReference>